<dbReference type="PANTHER" id="PTHR14003">
    <property type="entry name" value="TRANSCRIPTIONAL REPRESSOR PROTEIN YY"/>
    <property type="match status" value="1"/>
</dbReference>
<keyword evidence="2" id="KW-0677">Repeat</keyword>
<feature type="domain" description="C2H2-type" evidence="7">
    <location>
        <begin position="153"/>
        <end position="184"/>
    </location>
</feature>
<sequence>MATSTQALVLPSIHEMFPEHLLHPPLPFEASRHPHRSSKPYERPRLKLAPPPMVLPPVPSPPVYSTSYSFDPETASPSTRPPFRSPPSRWASPPPSEGSDEHRDESHCSEEGDDAVPAGWKGRKHVCPTCQKRFNRPSSLRIHVNTHTGATPFRCPYPGCGRSFNVNSNMRRHFRNHSHSSAESDSPTSASASASPTSPGP</sequence>
<keyword evidence="1" id="KW-0479">Metal-binding</keyword>
<organism evidence="8 9">
    <name type="scientific">Mycena chlorophos</name>
    <name type="common">Agaric fungus</name>
    <name type="synonym">Agaricus chlorophos</name>
    <dbReference type="NCBI Taxonomy" id="658473"/>
    <lineage>
        <taxon>Eukaryota</taxon>
        <taxon>Fungi</taxon>
        <taxon>Dikarya</taxon>
        <taxon>Basidiomycota</taxon>
        <taxon>Agaricomycotina</taxon>
        <taxon>Agaricomycetes</taxon>
        <taxon>Agaricomycetidae</taxon>
        <taxon>Agaricales</taxon>
        <taxon>Marasmiineae</taxon>
        <taxon>Mycenaceae</taxon>
        <taxon>Mycena</taxon>
    </lineage>
</organism>
<accession>A0ABQ0LPS7</accession>
<feature type="compositionally biased region" description="Low complexity" evidence="6">
    <location>
        <begin position="179"/>
        <end position="201"/>
    </location>
</feature>
<reference evidence="8" key="1">
    <citation type="submission" date="2014-09" db="EMBL/GenBank/DDBJ databases">
        <title>Genome sequence of the luminous mushroom Mycena chlorophos for searching fungal bioluminescence genes.</title>
        <authorList>
            <person name="Tanaka Y."/>
            <person name="Kasuga D."/>
            <person name="Oba Y."/>
            <person name="Hase S."/>
            <person name="Sato K."/>
            <person name="Oba Y."/>
            <person name="Sakakibara Y."/>
        </authorList>
    </citation>
    <scope>NUCLEOTIDE SEQUENCE</scope>
</reference>
<protein>
    <recommendedName>
        <fullName evidence="7">C2H2-type domain-containing protein</fullName>
    </recommendedName>
</protein>
<name>A0ABQ0LPS7_MYCCL</name>
<evidence type="ECO:0000256" key="6">
    <source>
        <dbReference type="SAM" id="MobiDB-lite"/>
    </source>
</evidence>
<dbReference type="Gene3D" id="3.30.160.60">
    <property type="entry name" value="Classic Zinc Finger"/>
    <property type="match status" value="2"/>
</dbReference>
<evidence type="ECO:0000256" key="2">
    <source>
        <dbReference type="ARBA" id="ARBA00022737"/>
    </source>
</evidence>
<dbReference type="InterPro" id="IPR013087">
    <property type="entry name" value="Znf_C2H2_type"/>
</dbReference>
<evidence type="ECO:0000256" key="1">
    <source>
        <dbReference type="ARBA" id="ARBA00022723"/>
    </source>
</evidence>
<evidence type="ECO:0000313" key="9">
    <source>
        <dbReference type="Proteomes" id="UP000815677"/>
    </source>
</evidence>
<evidence type="ECO:0000256" key="3">
    <source>
        <dbReference type="ARBA" id="ARBA00022771"/>
    </source>
</evidence>
<keyword evidence="4" id="KW-0862">Zinc</keyword>
<proteinExistence type="predicted"/>
<dbReference type="SUPFAM" id="SSF57667">
    <property type="entry name" value="beta-beta-alpha zinc fingers"/>
    <property type="match status" value="1"/>
</dbReference>
<evidence type="ECO:0000256" key="4">
    <source>
        <dbReference type="ARBA" id="ARBA00022833"/>
    </source>
</evidence>
<feature type="domain" description="C2H2-type" evidence="7">
    <location>
        <begin position="125"/>
        <end position="152"/>
    </location>
</feature>
<feature type="compositionally biased region" description="Pro residues" evidence="6">
    <location>
        <begin position="49"/>
        <end position="62"/>
    </location>
</feature>
<evidence type="ECO:0000256" key="5">
    <source>
        <dbReference type="PROSITE-ProRule" id="PRU00042"/>
    </source>
</evidence>
<evidence type="ECO:0000313" key="8">
    <source>
        <dbReference type="EMBL" id="GAT52614.1"/>
    </source>
</evidence>
<dbReference type="PANTHER" id="PTHR14003:SF20">
    <property type="entry name" value="FINGER DOMAIN PROTEIN, PUTATIVE (AFU_ORTHOLOGUE AFUA_4G10380)-RELATED"/>
    <property type="match status" value="1"/>
</dbReference>
<dbReference type="PROSITE" id="PS00028">
    <property type="entry name" value="ZINC_FINGER_C2H2_1"/>
    <property type="match status" value="2"/>
</dbReference>
<keyword evidence="9" id="KW-1185">Reference proteome</keyword>
<feature type="compositionally biased region" description="Basic and acidic residues" evidence="6">
    <location>
        <begin position="99"/>
        <end position="110"/>
    </location>
</feature>
<dbReference type="Pfam" id="PF00096">
    <property type="entry name" value="zf-C2H2"/>
    <property type="match status" value="2"/>
</dbReference>
<feature type="region of interest" description="Disordered" evidence="6">
    <location>
        <begin position="27"/>
        <end position="119"/>
    </location>
</feature>
<dbReference type="EMBL" id="DF847807">
    <property type="protein sequence ID" value="GAT52614.1"/>
    <property type="molecule type" value="Genomic_DNA"/>
</dbReference>
<gene>
    <name evidence="8" type="ORF">MCHLO_09649</name>
</gene>
<feature type="region of interest" description="Disordered" evidence="6">
    <location>
        <begin position="175"/>
        <end position="201"/>
    </location>
</feature>
<keyword evidence="3 5" id="KW-0863">Zinc-finger</keyword>
<dbReference type="Proteomes" id="UP000815677">
    <property type="component" value="Unassembled WGS sequence"/>
</dbReference>
<evidence type="ECO:0000259" key="7">
    <source>
        <dbReference type="PROSITE" id="PS50157"/>
    </source>
</evidence>
<dbReference type="InterPro" id="IPR036236">
    <property type="entry name" value="Znf_C2H2_sf"/>
</dbReference>
<dbReference type="PROSITE" id="PS50157">
    <property type="entry name" value="ZINC_FINGER_C2H2_2"/>
    <property type="match status" value="2"/>
</dbReference>
<dbReference type="SMART" id="SM00355">
    <property type="entry name" value="ZnF_C2H2"/>
    <property type="match status" value="2"/>
</dbReference>